<dbReference type="Pfam" id="PF14028">
    <property type="entry name" value="Lant_dehydr_C"/>
    <property type="match status" value="1"/>
</dbReference>
<evidence type="ECO:0000256" key="4">
    <source>
        <dbReference type="ARBA" id="ARBA00013346"/>
    </source>
</evidence>
<evidence type="ECO:0000256" key="7">
    <source>
        <dbReference type="ARBA" id="ARBA00022679"/>
    </source>
</evidence>
<dbReference type="Gene3D" id="3.40.50.150">
    <property type="entry name" value="Vaccinia Virus protein VP39"/>
    <property type="match status" value="1"/>
</dbReference>
<feature type="domain" description="Thiopeptide-type bacteriocin biosynthesis" evidence="12">
    <location>
        <begin position="6"/>
        <end position="259"/>
    </location>
</feature>
<dbReference type="GO" id="GO:0032259">
    <property type="term" value="P:methylation"/>
    <property type="evidence" value="ECO:0007669"/>
    <property type="project" value="UniProtKB-KW"/>
</dbReference>
<dbReference type="PANTHER" id="PTHR11579:SF0">
    <property type="entry name" value="PROTEIN-L-ISOASPARTATE(D-ASPARTATE) O-METHYLTRANSFERASE"/>
    <property type="match status" value="1"/>
</dbReference>
<dbReference type="SUPFAM" id="SSF53335">
    <property type="entry name" value="S-adenosyl-L-methionine-dependent methyltransferases"/>
    <property type="match status" value="1"/>
</dbReference>
<evidence type="ECO:0000256" key="5">
    <source>
        <dbReference type="ARBA" id="ARBA00022490"/>
    </source>
</evidence>
<dbReference type="InterPro" id="IPR023809">
    <property type="entry name" value="Thiopep_bacteriocin_synth_dom"/>
</dbReference>
<evidence type="ECO:0000313" key="14">
    <source>
        <dbReference type="Proteomes" id="UP000680206"/>
    </source>
</evidence>
<evidence type="ECO:0000256" key="8">
    <source>
        <dbReference type="ARBA" id="ARBA00022691"/>
    </source>
</evidence>
<evidence type="ECO:0000256" key="11">
    <source>
        <dbReference type="ARBA" id="ARBA00031350"/>
    </source>
</evidence>
<sequence length="694" mass="76807">MRAPGWHQLDIAFPDRATAVTVAAHDLRPTLQAAQHVGRLRDWWFLRKKSWRLRYRTDTSEPGPIPDLLTKLTALGRINGWTSGIYEPETGAFGGEAAMDVAHTLFHHDSRHILTRAARRTDPAVGQRETTVLLCSAMFRAAGLDFYEQGDVWMKVAELRPVDSAVLDPGRVSALRHSMRLLMTAEPRGLRLPAGDQPFTDQGGWFTAFEQAGRDLAILASQGRLSRGLRAVLAHHVIFHGNRASVSTTDQGILADLAAGVVFDTSGSESLTPTTSTTKVHLMTTLSDDNSIVSADRLRDALTDRLRKRDVLCNARAESAFRQTPRHLFLPGVPLDQAYADQPVYTKTDQNGVKISAASEPWMVAAMLDQLDAHPGQRILEAGAGTGYNAAIMAAIVGDDGHVTTIDVDEDLVTGARDHLAVAGNTNVEVILGDGALGHPANAPYDRIIATVGAYEVPTAWMDQLAPDGRLIVPLRLRGTNSRSITFERADTGWRSRDSRLAVFMPLRGVGDDARRYIHLTPEQDVTLQVHKDQTVDDTAIADVLQTERHETWTGVLFPPGVPFEWMELWLCLRLDNALMRMNVHRDAKQRLTLEPMFGWGAMATVRDQDLAYLTIRSAPPADDRKLYEVGVIGHGPTGHHLAHQVAEEIRTWDTRYRHRTVHFELEDAPALADPAAGRFVLDRPHHPITIIWE</sequence>
<accession>A0ABS3RUB0</accession>
<keyword evidence="8" id="KW-0949">S-adenosyl-L-methionine</keyword>
<dbReference type="Proteomes" id="UP000680206">
    <property type="component" value="Unassembled WGS sequence"/>
</dbReference>
<dbReference type="InterPro" id="IPR000682">
    <property type="entry name" value="PCMT"/>
</dbReference>
<comment type="similarity">
    <text evidence="2">Belongs to the methyltransferase superfamily. L-isoaspartyl/D-aspartyl protein methyltransferase family.</text>
</comment>
<dbReference type="EC" id="2.1.1.77" evidence="3"/>
<organism evidence="13 14">
    <name type="scientific">Actinomadura violacea</name>
    <dbReference type="NCBI Taxonomy" id="2819934"/>
    <lineage>
        <taxon>Bacteria</taxon>
        <taxon>Bacillati</taxon>
        <taxon>Actinomycetota</taxon>
        <taxon>Actinomycetes</taxon>
        <taxon>Streptosporangiales</taxon>
        <taxon>Thermomonosporaceae</taxon>
        <taxon>Actinomadura</taxon>
    </lineage>
</organism>
<evidence type="ECO:0000256" key="3">
    <source>
        <dbReference type="ARBA" id="ARBA00011890"/>
    </source>
</evidence>
<keyword evidence="7" id="KW-0808">Transferase</keyword>
<protein>
    <recommendedName>
        <fullName evidence="4">Protein-L-isoaspartate O-methyltransferase</fullName>
        <ecNumber evidence="3">2.1.1.77</ecNumber>
    </recommendedName>
    <alternativeName>
        <fullName evidence="11">L-isoaspartyl protein carboxyl methyltransferase</fullName>
    </alternativeName>
    <alternativeName>
        <fullName evidence="9">Protein L-isoaspartyl methyltransferase</fullName>
    </alternativeName>
    <alternativeName>
        <fullName evidence="10">Protein-beta-aspartate methyltransferase</fullName>
    </alternativeName>
</protein>
<gene>
    <name evidence="13" type="primary">fxlM</name>
    <name evidence="13" type="ORF">J4709_22480</name>
</gene>
<keyword evidence="5" id="KW-0963">Cytoplasm</keyword>
<dbReference type="RefSeq" id="WP_208243743.1">
    <property type="nucleotide sequence ID" value="NZ_JAGEPF010000013.1"/>
</dbReference>
<evidence type="ECO:0000256" key="2">
    <source>
        <dbReference type="ARBA" id="ARBA00005369"/>
    </source>
</evidence>
<evidence type="ECO:0000256" key="9">
    <source>
        <dbReference type="ARBA" id="ARBA00030757"/>
    </source>
</evidence>
<dbReference type="InterPro" id="IPR027573">
    <property type="entry name" value="Methyltran_FxLD"/>
</dbReference>
<proteinExistence type="inferred from homology"/>
<evidence type="ECO:0000256" key="6">
    <source>
        <dbReference type="ARBA" id="ARBA00022603"/>
    </source>
</evidence>
<evidence type="ECO:0000256" key="1">
    <source>
        <dbReference type="ARBA" id="ARBA00004496"/>
    </source>
</evidence>
<dbReference type="GO" id="GO:0008168">
    <property type="term" value="F:methyltransferase activity"/>
    <property type="evidence" value="ECO:0007669"/>
    <property type="project" value="UniProtKB-KW"/>
</dbReference>
<dbReference type="CDD" id="cd02440">
    <property type="entry name" value="AdoMet_MTases"/>
    <property type="match status" value="1"/>
</dbReference>
<dbReference type="EMBL" id="JAGEPF010000013">
    <property type="protein sequence ID" value="MBO2460351.1"/>
    <property type="molecule type" value="Genomic_DNA"/>
</dbReference>
<evidence type="ECO:0000313" key="13">
    <source>
        <dbReference type="EMBL" id="MBO2460351.1"/>
    </source>
</evidence>
<keyword evidence="14" id="KW-1185">Reference proteome</keyword>
<comment type="subcellular location">
    <subcellularLocation>
        <location evidence="1">Cytoplasm</location>
    </subcellularLocation>
</comment>
<dbReference type="NCBIfam" id="TIGR04364">
    <property type="entry name" value="methyltran_FxLD"/>
    <property type="match status" value="1"/>
</dbReference>
<dbReference type="PANTHER" id="PTHR11579">
    <property type="entry name" value="PROTEIN-L-ISOASPARTATE O-METHYLTRANSFERASE"/>
    <property type="match status" value="1"/>
</dbReference>
<evidence type="ECO:0000259" key="12">
    <source>
        <dbReference type="Pfam" id="PF14028"/>
    </source>
</evidence>
<comment type="caution">
    <text evidence="13">The sequence shown here is derived from an EMBL/GenBank/DDBJ whole genome shotgun (WGS) entry which is preliminary data.</text>
</comment>
<evidence type="ECO:0000256" key="10">
    <source>
        <dbReference type="ARBA" id="ARBA00031323"/>
    </source>
</evidence>
<reference evidence="13 14" key="1">
    <citation type="submission" date="2021-03" db="EMBL/GenBank/DDBJ databases">
        <title>Actinomadura violae sp. nov., isolated from lichen in Thailand.</title>
        <authorList>
            <person name="Kanchanasin P."/>
            <person name="Saeng-In P."/>
            <person name="Phongsopitanun W."/>
            <person name="Yuki M."/>
            <person name="Kudo T."/>
            <person name="Ohkuma M."/>
            <person name="Tanasupawat S."/>
        </authorList>
    </citation>
    <scope>NUCLEOTIDE SEQUENCE [LARGE SCALE GENOMIC DNA]</scope>
    <source>
        <strain evidence="13 14">LCR2-06</strain>
    </source>
</reference>
<keyword evidence="6 13" id="KW-0489">Methyltransferase</keyword>
<dbReference type="NCBIfam" id="TIGR03891">
    <property type="entry name" value="thiopep_ocin"/>
    <property type="match status" value="1"/>
</dbReference>
<name>A0ABS3RUB0_9ACTN</name>
<dbReference type="Pfam" id="PF01135">
    <property type="entry name" value="PCMT"/>
    <property type="match status" value="1"/>
</dbReference>
<dbReference type="InterPro" id="IPR029063">
    <property type="entry name" value="SAM-dependent_MTases_sf"/>
</dbReference>